<dbReference type="Gene3D" id="3.40.50.720">
    <property type="entry name" value="NAD(P)-binding Rossmann-like Domain"/>
    <property type="match status" value="1"/>
</dbReference>
<dbReference type="InterPro" id="IPR036291">
    <property type="entry name" value="NAD(P)-bd_dom_sf"/>
</dbReference>
<proteinExistence type="predicted"/>
<evidence type="ECO:0000313" key="3">
    <source>
        <dbReference type="Proteomes" id="UP000023152"/>
    </source>
</evidence>
<dbReference type="Proteomes" id="UP000023152">
    <property type="component" value="Unassembled WGS sequence"/>
</dbReference>
<feature type="compositionally biased region" description="Low complexity" evidence="1">
    <location>
        <begin position="87"/>
        <end position="97"/>
    </location>
</feature>
<evidence type="ECO:0000256" key="1">
    <source>
        <dbReference type="SAM" id="MobiDB-lite"/>
    </source>
</evidence>
<protein>
    <submittedName>
        <fullName evidence="2">Uncharacterized protein</fullName>
    </submittedName>
</protein>
<dbReference type="EMBL" id="ASPP01002913">
    <property type="protein sequence ID" value="ETO34048.1"/>
    <property type="molecule type" value="Genomic_DNA"/>
</dbReference>
<organism evidence="2 3">
    <name type="scientific">Reticulomyxa filosa</name>
    <dbReference type="NCBI Taxonomy" id="46433"/>
    <lineage>
        <taxon>Eukaryota</taxon>
        <taxon>Sar</taxon>
        <taxon>Rhizaria</taxon>
        <taxon>Retaria</taxon>
        <taxon>Foraminifera</taxon>
        <taxon>Monothalamids</taxon>
        <taxon>Reticulomyxidae</taxon>
        <taxon>Reticulomyxa</taxon>
    </lineage>
</organism>
<dbReference type="SUPFAM" id="SSF51735">
    <property type="entry name" value="NAD(P)-binding Rossmann-fold domains"/>
    <property type="match status" value="1"/>
</dbReference>
<evidence type="ECO:0000313" key="2">
    <source>
        <dbReference type="EMBL" id="ETO34048.1"/>
    </source>
</evidence>
<keyword evidence="3" id="KW-1185">Reference proteome</keyword>
<feature type="region of interest" description="Disordered" evidence="1">
    <location>
        <begin position="77"/>
        <end position="97"/>
    </location>
</feature>
<accession>X6P7F0</accession>
<dbReference type="AlphaFoldDB" id="X6P7F0"/>
<gene>
    <name evidence="2" type="ORF">RFI_03049</name>
</gene>
<comment type="caution">
    <text evidence="2">The sequence shown here is derived from an EMBL/GenBank/DDBJ whole genome shotgun (WGS) entry which is preliminary data.</text>
</comment>
<reference evidence="2 3" key="1">
    <citation type="journal article" date="2013" name="Curr. Biol.">
        <title>The Genome of the Foraminiferan Reticulomyxa filosa.</title>
        <authorList>
            <person name="Glockner G."/>
            <person name="Hulsmann N."/>
            <person name="Schleicher M."/>
            <person name="Noegel A.A."/>
            <person name="Eichinger L."/>
            <person name="Gallinger C."/>
            <person name="Pawlowski J."/>
            <person name="Sierra R."/>
            <person name="Euteneuer U."/>
            <person name="Pillet L."/>
            <person name="Moustafa A."/>
            <person name="Platzer M."/>
            <person name="Groth M."/>
            <person name="Szafranski K."/>
            <person name="Schliwa M."/>
        </authorList>
    </citation>
    <scope>NUCLEOTIDE SEQUENCE [LARGE SCALE GENOMIC DNA]</scope>
</reference>
<name>X6P7F0_RETFI</name>
<sequence length="176" mass="19992">MRLSSRDSVLHKTASLLYNPHHNGCILLTGANGYVGHYLLNYLLHHTSHFIVALYHHHQPYVFDEFDIDLDYSNDEKQGDTDYNTKTSSGTSTSGSSPARIFTTNNFSQQFSSPKLRGMGKFTLSKPKSKTKAQANTERKNFDSMRVQMLSIDLANDNSVKECLKYVVLIFHCSFF</sequence>